<keyword evidence="2" id="KW-1185">Reference proteome</keyword>
<evidence type="ECO:0000313" key="1">
    <source>
        <dbReference type="EMBL" id="AUD79961.1"/>
    </source>
</evidence>
<gene>
    <name evidence="1" type="ORF">CW740_12135</name>
</gene>
<dbReference type="AlphaFoldDB" id="A0A2K9AXT2"/>
<dbReference type="PANTHER" id="PTHR33406">
    <property type="entry name" value="MEMBRANE PROTEIN MJ1562-RELATED"/>
    <property type="match status" value="1"/>
</dbReference>
<evidence type="ECO:0000313" key="2">
    <source>
        <dbReference type="Proteomes" id="UP000232693"/>
    </source>
</evidence>
<proteinExistence type="predicted"/>
<dbReference type="InterPro" id="IPR050545">
    <property type="entry name" value="Mycobact_MmpL"/>
</dbReference>
<dbReference type="RefSeq" id="WP_106647814.1">
    <property type="nucleotide sequence ID" value="NZ_BMGO01000001.1"/>
</dbReference>
<sequence length="778" mass="85962">MPSTKVKALIWALAILLSAGLFYKQLNDGFRVETNILKLLPETEVDPFAEKAFAQFSDNNFKQIIIGLKSSSNKDLEPMAASLVEKLQQTQLIERFNTQISEDEQEAIAELIFNHRFHLLKTTDRDLMLSEGAEPFVEHSLQMIYSPLSGQLLPLIAQDPLLLSYRYLQQAFTNSSSSDSSTQVVGDFLKVIDSGQQILILSARLKESPFDTKTQEQITGLLDNFSEQNPEVELLTTGALFYAQYAAASAKSEISTIGLGSLLGVIALLIIAFRSIAPLFMTMTSLATGVFIGFTAVHLIFGSIHVLTLVFGASLVGVAVDYAFHYFSSAVHHRRPLPYIFIAILMGLVSSVIGYVALFMAPFPGLQQMAIFCIAGLIGAFLTVTLLFDVFHYKVSTPGPFITLLKHHQSFSRKLAHPTLLIMLLGLPVFAGYLILNTDRSNDNIRQLQAAPQQLVDQEAELTRIISAPATNQFFLVRADSNEQLLQTLSKYNDELDELVTRNVIDQYSHLAQWVPSRTQQLSDYQLIGQQFTESKLTSLFDTGLLDASSYQRLLDNYRASESDYLSLSDWLASPIGQRLSYLWLGKIEGDSAAIISISNIKDLAALEQLAQSHNGLYFINKVDKVSELFSSYRQLATLMLILACLLIFALLLVKYKIKIAYHVIFAPIIAASVAIIVTTLVAGSFNLFSTLALFLVVGIGIDYGLFYAEAQARSIYIHLAVTLSATTTFLSFGLLSLSETPAIHAFGLTMLTGILTVFLLSPIVGNRLYRIKGLDNG</sequence>
<dbReference type="OrthoDB" id="9780358at2"/>
<dbReference type="GO" id="GO:0005886">
    <property type="term" value="C:plasma membrane"/>
    <property type="evidence" value="ECO:0007669"/>
    <property type="project" value="TreeGrafter"/>
</dbReference>
<dbReference type="Gene3D" id="1.20.1640.10">
    <property type="entry name" value="Multidrug efflux transporter AcrB transmembrane domain"/>
    <property type="match status" value="1"/>
</dbReference>
<dbReference type="Proteomes" id="UP000232693">
    <property type="component" value="Chromosome"/>
</dbReference>
<accession>A0A2K9AXT2</accession>
<organism evidence="1 2">
    <name type="scientific">Kangiella profundi</name>
    <dbReference type="NCBI Taxonomy" id="1561924"/>
    <lineage>
        <taxon>Bacteria</taxon>
        <taxon>Pseudomonadati</taxon>
        <taxon>Pseudomonadota</taxon>
        <taxon>Gammaproteobacteria</taxon>
        <taxon>Kangiellales</taxon>
        <taxon>Kangiellaceae</taxon>
        <taxon>Kangiella</taxon>
    </lineage>
</organism>
<dbReference type="SUPFAM" id="SSF82866">
    <property type="entry name" value="Multidrug efflux transporter AcrB transmembrane domain"/>
    <property type="match status" value="2"/>
</dbReference>
<name>A0A2K9AXT2_9GAMM</name>
<dbReference type="KEGG" id="kpd:CW740_12135"/>
<protein>
    <submittedName>
        <fullName evidence="1">Uncharacterized protein</fullName>
    </submittedName>
</protein>
<dbReference type="EMBL" id="CP025120">
    <property type="protein sequence ID" value="AUD79961.1"/>
    <property type="molecule type" value="Genomic_DNA"/>
</dbReference>
<dbReference type="PANTHER" id="PTHR33406:SF13">
    <property type="entry name" value="MEMBRANE PROTEIN YDFJ"/>
    <property type="match status" value="1"/>
</dbReference>
<reference evidence="1 2" key="1">
    <citation type="submission" date="2017-12" db="EMBL/GenBank/DDBJ databases">
        <title>Kangiella profundi FT102 completed genome.</title>
        <authorList>
            <person name="Xu J."/>
            <person name="Wang J."/>
            <person name="Lu Y."/>
        </authorList>
    </citation>
    <scope>NUCLEOTIDE SEQUENCE [LARGE SCALE GENOMIC DNA]</scope>
    <source>
        <strain evidence="1 2">FT102</strain>
    </source>
</reference>